<comment type="caution">
    <text evidence="4">The sequence shown here is derived from an EMBL/GenBank/DDBJ whole genome shotgun (WGS) entry which is preliminary data.</text>
</comment>
<keyword evidence="2" id="KW-0175">Coiled coil</keyword>
<evidence type="ECO:0000259" key="3">
    <source>
        <dbReference type="Pfam" id="PF02638"/>
    </source>
</evidence>
<dbReference type="AlphaFoldDB" id="A0A480AF13"/>
<keyword evidence="1" id="KW-0732">Signal</keyword>
<dbReference type="EMBL" id="BJCF01000031">
    <property type="protein sequence ID" value="GCL43032.1"/>
    <property type="molecule type" value="Genomic_DNA"/>
</dbReference>
<protein>
    <recommendedName>
        <fullName evidence="3">Glycosyl hydrolase-like 10 domain-containing protein</fullName>
    </recommendedName>
</protein>
<accession>A0A480AF13</accession>
<proteinExistence type="predicted"/>
<evidence type="ECO:0000313" key="4">
    <source>
        <dbReference type="EMBL" id="GCL43032.1"/>
    </source>
</evidence>
<dbReference type="Gene3D" id="3.20.20.80">
    <property type="entry name" value="Glycosidases"/>
    <property type="match status" value="1"/>
</dbReference>
<feature type="domain" description="Glycosyl hydrolase-like 10" evidence="3">
    <location>
        <begin position="145"/>
        <end position="287"/>
    </location>
</feature>
<reference evidence="5" key="1">
    <citation type="submission" date="2019-02" db="EMBL/GenBank/DDBJ databases">
        <title>Draft genome sequence of Dolichospermum planctonicum NIES-80.</title>
        <authorList>
            <person name="Yamaguchi H."/>
            <person name="Suzuki S."/>
            <person name="Kawachi M."/>
        </authorList>
    </citation>
    <scope>NUCLEOTIDE SEQUENCE [LARGE SCALE GENOMIC DNA]</scope>
    <source>
        <strain evidence="5">NIES-80</strain>
    </source>
</reference>
<dbReference type="Proteomes" id="UP000299367">
    <property type="component" value="Unassembled WGS sequence"/>
</dbReference>
<sequence>MSNCNWKFLRSIISWQSLLTVIISHSLLILNLEAQAANASLPHQRISQRDEPPRRDRTALPIAQKREDCRVSSKAAQQKDKLRLLALANNKEAKRDYQKLLKQHTEELQECRSRTWPETQAIWLRLYPCDIQPGAIDQIMDRIVNQGYNQVYLEVFYDGQVLLPAATNPTVWPAVVRIRGAEKVDLLAVAIKKAQQRGLKVYAWMFTNNFGYTYAQRPDRQNAIARNGKNQTSLSVVEDGSQVFIDPYNPQARSDYYRMVQQVIRRRPDGILLDYVRYPRQSGADSIVTKVQDLWLFTPATQEFLFRRAQNSKGRELIRRFLTKGYISSGDIAEVDQRYPQEDEPMWEGRIPAKKQKSLTSSGEKQRILQLDLWLLTVAHAMQGILDFVALASYPAKQQGIPAGVVFFPEGNQALGQGYDSRLQPWDKFPSILEWHPMSYATCGDASCIVAQVKQVLALSKPGTKVIPALAGHWGESINNRPSLEAQMQALYQLSPQIKSVSHFAYSWQYPEHDSERKSCNFR</sequence>
<dbReference type="Pfam" id="PF02638">
    <property type="entry name" value="GHL10"/>
    <property type="match status" value="1"/>
</dbReference>
<evidence type="ECO:0000256" key="2">
    <source>
        <dbReference type="SAM" id="Coils"/>
    </source>
</evidence>
<gene>
    <name evidence="4" type="ORF">NIES80_27430</name>
</gene>
<dbReference type="InterPro" id="IPR003790">
    <property type="entry name" value="GHL10"/>
</dbReference>
<name>A0A480AF13_9CYAN</name>
<dbReference type="InterPro" id="IPR052177">
    <property type="entry name" value="Divisome_Glycosyl_Hydrolase"/>
</dbReference>
<dbReference type="PANTHER" id="PTHR43405:SF1">
    <property type="entry name" value="GLYCOSYL HYDROLASE DIGH"/>
    <property type="match status" value="1"/>
</dbReference>
<dbReference type="SUPFAM" id="SSF51445">
    <property type="entry name" value="(Trans)glycosidases"/>
    <property type="match status" value="1"/>
</dbReference>
<evidence type="ECO:0000313" key="5">
    <source>
        <dbReference type="Proteomes" id="UP000299367"/>
    </source>
</evidence>
<dbReference type="InterPro" id="IPR017853">
    <property type="entry name" value="GH"/>
</dbReference>
<feature type="coiled-coil region" evidence="2">
    <location>
        <begin position="87"/>
        <end position="114"/>
    </location>
</feature>
<evidence type="ECO:0000256" key="1">
    <source>
        <dbReference type="ARBA" id="ARBA00022729"/>
    </source>
</evidence>
<dbReference type="RefSeq" id="WP_201275461.1">
    <property type="nucleotide sequence ID" value="NZ_BJCF01000031.1"/>
</dbReference>
<dbReference type="PANTHER" id="PTHR43405">
    <property type="entry name" value="GLYCOSYL HYDROLASE DIGH"/>
    <property type="match status" value="1"/>
</dbReference>
<organism evidence="4 5">
    <name type="scientific">Dolichospermum planctonicum</name>
    <dbReference type="NCBI Taxonomy" id="136072"/>
    <lineage>
        <taxon>Bacteria</taxon>
        <taxon>Bacillati</taxon>
        <taxon>Cyanobacteriota</taxon>
        <taxon>Cyanophyceae</taxon>
        <taxon>Nostocales</taxon>
        <taxon>Aphanizomenonaceae</taxon>
        <taxon>Dolichospermum</taxon>
    </lineage>
</organism>